<name>A0A2K0UC06_TRIHA</name>
<dbReference type="Proteomes" id="UP000236290">
    <property type="component" value="Unassembled WGS sequence"/>
</dbReference>
<dbReference type="GO" id="GO:0008270">
    <property type="term" value="F:zinc ion binding"/>
    <property type="evidence" value="ECO:0007669"/>
    <property type="project" value="InterPro"/>
</dbReference>
<evidence type="ECO:0000313" key="4">
    <source>
        <dbReference type="Proteomes" id="UP000236290"/>
    </source>
</evidence>
<sequence>MNAMGFPTPDNQNGNVGENNDRRSTETLGPISDSDRRTLSVDSDTTRHYDPESQIQKGRDQKRDLSTSTETGVTAAATFLRRTASPLHAAVAKYTCATETYGCTEVRVGNGDYIPRWRRGSQLTYTVDVESFPTRAEGMQVKTAMKEAIGMWRGIGASFEDLEVDNNGPATFIVKYDSRRCNKTYAISFFPDEAPGDLRVFNLALSHAPHLANILAHEIGHILGLRHEFADEDHKEGRRLPCVLFGKKNPRSIMDYYKDPGQLQVSEQDLRELKELYECNDESYRGLPIHDYDPVSGKRVSREETRGSHAMRKPGHKFPGRSALGKLHSFIFATFHDAKRATV</sequence>
<proteinExistence type="predicted"/>
<accession>A0A2K0UC06</accession>
<evidence type="ECO:0000256" key="1">
    <source>
        <dbReference type="SAM" id="MobiDB-lite"/>
    </source>
</evidence>
<feature type="region of interest" description="Disordered" evidence="1">
    <location>
        <begin position="1"/>
        <end position="71"/>
    </location>
</feature>
<dbReference type="OrthoDB" id="406838at2759"/>
<dbReference type="SMART" id="SM00235">
    <property type="entry name" value="ZnMc"/>
    <property type="match status" value="1"/>
</dbReference>
<evidence type="ECO:0000313" key="3">
    <source>
        <dbReference type="EMBL" id="PNP55309.1"/>
    </source>
</evidence>
<dbReference type="InterPro" id="IPR024079">
    <property type="entry name" value="MetalloPept_cat_dom_sf"/>
</dbReference>
<dbReference type="InterPro" id="IPR006026">
    <property type="entry name" value="Peptidase_Metallo"/>
</dbReference>
<feature type="compositionally biased region" description="Basic and acidic residues" evidence="1">
    <location>
        <begin position="33"/>
        <end position="65"/>
    </location>
</feature>
<evidence type="ECO:0000259" key="2">
    <source>
        <dbReference type="SMART" id="SM00235"/>
    </source>
</evidence>
<feature type="domain" description="Peptidase metallopeptidase" evidence="2">
    <location>
        <begin position="113"/>
        <end position="259"/>
    </location>
</feature>
<organism evidence="3 4">
    <name type="scientific">Trichoderma harzianum</name>
    <name type="common">Hypocrea lixii</name>
    <dbReference type="NCBI Taxonomy" id="5544"/>
    <lineage>
        <taxon>Eukaryota</taxon>
        <taxon>Fungi</taxon>
        <taxon>Dikarya</taxon>
        <taxon>Ascomycota</taxon>
        <taxon>Pezizomycotina</taxon>
        <taxon>Sordariomycetes</taxon>
        <taxon>Hypocreomycetidae</taxon>
        <taxon>Hypocreales</taxon>
        <taxon>Hypocreaceae</taxon>
        <taxon>Trichoderma</taxon>
    </lineage>
</organism>
<feature type="compositionally biased region" description="Polar residues" evidence="1">
    <location>
        <begin position="9"/>
        <end position="18"/>
    </location>
</feature>
<protein>
    <recommendedName>
        <fullName evidence="2">Peptidase metallopeptidase domain-containing protein</fullName>
    </recommendedName>
</protein>
<reference evidence="3 4" key="1">
    <citation type="submission" date="2017-02" db="EMBL/GenBank/DDBJ databases">
        <title>Genomes of Trichoderma spp. with biocontrol activity.</title>
        <authorList>
            <person name="Gardiner D."/>
            <person name="Kazan K."/>
            <person name="Vos C."/>
            <person name="Harvey P."/>
        </authorList>
    </citation>
    <scope>NUCLEOTIDE SEQUENCE [LARGE SCALE GENOMIC DNA]</scope>
    <source>
        <strain evidence="3 4">Tr1</strain>
    </source>
</reference>
<dbReference type="GO" id="GO:0006508">
    <property type="term" value="P:proteolysis"/>
    <property type="evidence" value="ECO:0007669"/>
    <property type="project" value="InterPro"/>
</dbReference>
<dbReference type="GO" id="GO:0008237">
    <property type="term" value="F:metallopeptidase activity"/>
    <property type="evidence" value="ECO:0007669"/>
    <property type="project" value="InterPro"/>
</dbReference>
<feature type="compositionally biased region" description="Basic residues" evidence="1">
    <location>
        <begin position="309"/>
        <end position="318"/>
    </location>
</feature>
<dbReference type="EMBL" id="MTYI01000054">
    <property type="protein sequence ID" value="PNP55309.1"/>
    <property type="molecule type" value="Genomic_DNA"/>
</dbReference>
<dbReference type="AlphaFoldDB" id="A0A2K0UC06"/>
<feature type="region of interest" description="Disordered" evidence="1">
    <location>
        <begin position="295"/>
        <end position="318"/>
    </location>
</feature>
<dbReference type="SUPFAM" id="SSF55486">
    <property type="entry name" value="Metalloproteases ('zincins'), catalytic domain"/>
    <property type="match status" value="1"/>
</dbReference>
<gene>
    <name evidence="3" type="ORF">THARTR1_04451</name>
</gene>
<comment type="caution">
    <text evidence="3">The sequence shown here is derived from an EMBL/GenBank/DDBJ whole genome shotgun (WGS) entry which is preliminary data.</text>
</comment>
<dbReference type="Gene3D" id="3.40.390.10">
    <property type="entry name" value="Collagenase (Catalytic Domain)"/>
    <property type="match status" value="1"/>
</dbReference>